<proteinExistence type="predicted"/>
<evidence type="ECO:0000313" key="4">
    <source>
        <dbReference type="EMBL" id="GEU52684.1"/>
    </source>
</evidence>
<dbReference type="InterPro" id="IPR025724">
    <property type="entry name" value="GAG-pre-integrase_dom"/>
</dbReference>
<feature type="domain" description="GAG-pre-integrase" evidence="3">
    <location>
        <begin position="488"/>
        <end position="542"/>
    </location>
</feature>
<dbReference type="EMBL" id="BKCJ010003052">
    <property type="protein sequence ID" value="GEU52684.1"/>
    <property type="molecule type" value="Genomic_DNA"/>
</dbReference>
<gene>
    <name evidence="4" type="ORF">Tci_024662</name>
</gene>
<dbReference type="CDD" id="cd09272">
    <property type="entry name" value="RNase_HI_RT_Ty1"/>
    <property type="match status" value="1"/>
</dbReference>
<protein>
    <submittedName>
        <fullName evidence="4">Retrovirus-related Pol polyprotein from transposon TNT 1-94</fullName>
    </submittedName>
</protein>
<dbReference type="AlphaFoldDB" id="A0A6L2KXN4"/>
<evidence type="ECO:0000259" key="2">
    <source>
        <dbReference type="Pfam" id="PF07727"/>
    </source>
</evidence>
<accession>A0A6L2KXN4</accession>
<dbReference type="Pfam" id="PF07727">
    <property type="entry name" value="RVT_2"/>
    <property type="match status" value="1"/>
</dbReference>
<evidence type="ECO:0000256" key="1">
    <source>
        <dbReference type="SAM" id="MobiDB-lite"/>
    </source>
</evidence>
<dbReference type="Pfam" id="PF13976">
    <property type="entry name" value="gag_pre-integrs"/>
    <property type="match status" value="1"/>
</dbReference>
<comment type="caution">
    <text evidence="4">The sequence shown here is derived from an EMBL/GenBank/DDBJ whole genome shotgun (WGS) entry which is preliminary data.</text>
</comment>
<organism evidence="4">
    <name type="scientific">Tanacetum cinerariifolium</name>
    <name type="common">Dalmatian daisy</name>
    <name type="synonym">Chrysanthemum cinerariifolium</name>
    <dbReference type="NCBI Taxonomy" id="118510"/>
    <lineage>
        <taxon>Eukaryota</taxon>
        <taxon>Viridiplantae</taxon>
        <taxon>Streptophyta</taxon>
        <taxon>Embryophyta</taxon>
        <taxon>Tracheophyta</taxon>
        <taxon>Spermatophyta</taxon>
        <taxon>Magnoliopsida</taxon>
        <taxon>eudicotyledons</taxon>
        <taxon>Gunneridae</taxon>
        <taxon>Pentapetalae</taxon>
        <taxon>asterids</taxon>
        <taxon>campanulids</taxon>
        <taxon>Asterales</taxon>
        <taxon>Asteraceae</taxon>
        <taxon>Asteroideae</taxon>
        <taxon>Anthemideae</taxon>
        <taxon>Anthemidinae</taxon>
        <taxon>Tanacetum</taxon>
    </lineage>
</organism>
<sequence>MILELVEHSPIIWPSIEENRVTRIKKYAGLSAIEKIKVDCDMRATNIILQGLPSDIYSLVNYHRVSKDLWERIQLLMQGISLTKQERECKLYDAFDKFAYIKGESIPVQDTNSSAQQDAMILSVFEQLSEQVTNCNKVNKDNLIANETLSVELERYKERETNVILIAYSEETLLLEDGSRSKMLLKQSDPLVLEKKINIKLVNHALLNQLFKDFDKRFVPQQELSADQAFHLQMSNPTNDSSNASPVKVDVPSELLKVSLVNASLKKLKFHLAQFDSMVKKRITPDARTEGKDIVDNTAQVPNANTLSPGMYKLDPIVLAPRDKNNKETYEYNLKHTMEQVAILREIVEQAKLLNPLDSASNTACNKVPLRVPIPLEVVTQDLVVTKFYTWIPKIPKAIGSSSKPKIEKSMIFDKKEPDTSRRSNTSVVSSSFLINCRLSKLFCGIWTLDAPIGQFCDSDFEVAFKKHTCFVRILEGVDLLSRSRGTNLYSLSIGDMMASSLICLLLKDTKTKSWLWHRRLSHLNFGALNYLAKNGLVKFLASKDAAPDFIIKFLKMIQVRFNATVRNIRTDNETESVNQTLVEPVLHEMTPATLSSGLIPNPPPLTAFIPPSRHEWDLLFQPVFDEFYSPSASVASPVPVEKAPTPVESNNSPSSTSFDPDAPYQVLHKPLNNHNPNQSLSVRLDELGGILKNKARLVARGYRQEERINFKESFAPVAILEAIQIFLMFIAYMNMIVYQIDVKTAFLNGILREEFYVSQLEGFVDPDNPNHVYRLKKALYGLKQAPRACAIALCCNNVQHSRSKHIDIRYHFIKEQVESGVVDIYFVSTKYQLADIFTKALCRERIEFFNDKLRMRSFETLKELANEAKE</sequence>
<feature type="domain" description="Reverse transcriptase Ty1/copia-type" evidence="2">
    <location>
        <begin position="692"/>
        <end position="806"/>
    </location>
</feature>
<name>A0A6L2KXN4_TANCI</name>
<evidence type="ECO:0000259" key="3">
    <source>
        <dbReference type="Pfam" id="PF13976"/>
    </source>
</evidence>
<reference evidence="4" key="1">
    <citation type="journal article" date="2019" name="Sci. Rep.">
        <title>Draft genome of Tanacetum cinerariifolium, the natural source of mosquito coil.</title>
        <authorList>
            <person name="Yamashiro T."/>
            <person name="Shiraishi A."/>
            <person name="Satake H."/>
            <person name="Nakayama K."/>
        </authorList>
    </citation>
    <scope>NUCLEOTIDE SEQUENCE</scope>
</reference>
<feature type="region of interest" description="Disordered" evidence="1">
    <location>
        <begin position="636"/>
        <end position="663"/>
    </location>
</feature>
<feature type="compositionally biased region" description="Polar residues" evidence="1">
    <location>
        <begin position="648"/>
        <end position="659"/>
    </location>
</feature>
<dbReference type="InterPro" id="IPR013103">
    <property type="entry name" value="RVT_2"/>
</dbReference>